<name>A0ABV5H1T0_9FLAO</name>
<proteinExistence type="predicted"/>
<keyword evidence="1" id="KW-0175">Coiled coil</keyword>
<evidence type="ECO:0000256" key="2">
    <source>
        <dbReference type="SAM" id="SignalP"/>
    </source>
</evidence>
<keyword evidence="2" id="KW-0732">Signal</keyword>
<gene>
    <name evidence="3" type="ORF">ACFFU1_13170</name>
</gene>
<dbReference type="RefSeq" id="WP_290272230.1">
    <property type="nucleotide sequence ID" value="NZ_JAUFQP010000013.1"/>
</dbReference>
<dbReference type="Proteomes" id="UP001589590">
    <property type="component" value="Unassembled WGS sequence"/>
</dbReference>
<dbReference type="EMBL" id="JBHMFA010000009">
    <property type="protein sequence ID" value="MFB9105852.1"/>
    <property type="molecule type" value="Genomic_DNA"/>
</dbReference>
<reference evidence="3 4" key="1">
    <citation type="submission" date="2024-09" db="EMBL/GenBank/DDBJ databases">
        <authorList>
            <person name="Sun Q."/>
            <person name="Mori K."/>
        </authorList>
    </citation>
    <scope>NUCLEOTIDE SEQUENCE [LARGE SCALE GENOMIC DNA]</scope>
    <source>
        <strain evidence="3 4">CECT 8300</strain>
    </source>
</reference>
<feature type="chain" id="PRO_5046869634" description="Protein TsetseEP domain-containing protein" evidence="2">
    <location>
        <begin position="21"/>
        <end position="250"/>
    </location>
</feature>
<keyword evidence="4" id="KW-1185">Reference proteome</keyword>
<protein>
    <recommendedName>
        <fullName evidence="5">Protein TsetseEP domain-containing protein</fullName>
    </recommendedName>
</protein>
<organism evidence="3 4">
    <name type="scientific">Algibacter miyuki</name>
    <dbReference type="NCBI Taxonomy" id="1306933"/>
    <lineage>
        <taxon>Bacteria</taxon>
        <taxon>Pseudomonadati</taxon>
        <taxon>Bacteroidota</taxon>
        <taxon>Flavobacteriia</taxon>
        <taxon>Flavobacteriales</taxon>
        <taxon>Flavobacteriaceae</taxon>
        <taxon>Algibacter</taxon>
    </lineage>
</organism>
<evidence type="ECO:0000313" key="3">
    <source>
        <dbReference type="EMBL" id="MFB9105852.1"/>
    </source>
</evidence>
<sequence length="250" mass="27761">MKTYVLLTALFTTLISNSQAACDDANAYLVNAYSHIKDSYDSNNISHLKYYANRSLESIELAKENLEGCDCQTAVDLAGETVDLLLKVENQPTFEDGRFYVKRARELSQKSVIASDKCTAGITNNGNNDVLDDDNTLAELQNEQLKLKQQQEALKLKEAELKMKLSAQKDKALRLEKKQLISGYNLTITENIKTFNKTLMHCGNANTVLKSPAIEVGLADNDMDAINVYFIKILKTLTSEYATALNACGN</sequence>
<feature type="coiled-coil region" evidence="1">
    <location>
        <begin position="137"/>
        <end position="178"/>
    </location>
</feature>
<accession>A0ABV5H1T0</accession>
<evidence type="ECO:0000313" key="4">
    <source>
        <dbReference type="Proteomes" id="UP001589590"/>
    </source>
</evidence>
<evidence type="ECO:0000256" key="1">
    <source>
        <dbReference type="SAM" id="Coils"/>
    </source>
</evidence>
<comment type="caution">
    <text evidence="3">The sequence shown here is derived from an EMBL/GenBank/DDBJ whole genome shotgun (WGS) entry which is preliminary data.</text>
</comment>
<feature type="signal peptide" evidence="2">
    <location>
        <begin position="1"/>
        <end position="20"/>
    </location>
</feature>
<evidence type="ECO:0008006" key="5">
    <source>
        <dbReference type="Google" id="ProtNLM"/>
    </source>
</evidence>